<evidence type="ECO:0000256" key="4">
    <source>
        <dbReference type="ARBA" id="ARBA00021301"/>
    </source>
</evidence>
<evidence type="ECO:0000256" key="1">
    <source>
        <dbReference type="ARBA" id="ARBA00004230"/>
    </source>
</evidence>
<comment type="subcellular location">
    <subcellularLocation>
        <location evidence="1">Cell projection</location>
        <location evidence="1">Cilium</location>
        <location evidence="1">Flagellum</location>
    </subcellularLocation>
    <subcellularLocation>
        <location evidence="2">Cytoplasm</location>
        <location evidence="2">Cytoskeleton</location>
    </subcellularLocation>
</comment>
<dbReference type="Proteomes" id="UP000261600">
    <property type="component" value="Unplaced"/>
</dbReference>
<proteinExistence type="inferred from homology"/>
<evidence type="ECO:0000259" key="15">
    <source>
        <dbReference type="Pfam" id="PF13851"/>
    </source>
</evidence>
<keyword evidence="10" id="KW-0206">Cytoskeleton</keyword>
<dbReference type="RefSeq" id="XP_020474592.1">
    <property type="nucleotide sequence ID" value="XM_020618936.1"/>
</dbReference>
<evidence type="ECO:0000256" key="6">
    <source>
        <dbReference type="ARBA" id="ARBA00022701"/>
    </source>
</evidence>
<dbReference type="GO" id="GO:0031514">
    <property type="term" value="C:motile cilium"/>
    <property type="evidence" value="ECO:0007669"/>
    <property type="project" value="UniProtKB-SubCell"/>
</dbReference>
<protein>
    <recommendedName>
        <fullName evidence="4">Dynein regulatory complex subunit 4</fullName>
    </recommendedName>
    <alternativeName>
        <fullName evidence="12">Growth arrest-specific protein 8</fullName>
    </alternativeName>
</protein>
<comment type="similarity">
    <text evidence="3">Belongs to the DRC4 family.</text>
</comment>
<keyword evidence="11" id="KW-0966">Cell projection</keyword>
<dbReference type="AlphaFoldDB" id="A0A3Q3K0C7"/>
<dbReference type="PANTHER" id="PTHR31543">
    <property type="entry name" value="DYNEIN REGULATORY COMPLEX SUBUNIT 4"/>
    <property type="match status" value="1"/>
</dbReference>
<feature type="region of interest" description="Disordered" evidence="14">
    <location>
        <begin position="1"/>
        <end position="23"/>
    </location>
</feature>
<dbReference type="STRING" id="43700.ENSMALP00000026099"/>
<evidence type="ECO:0000256" key="3">
    <source>
        <dbReference type="ARBA" id="ARBA00009859"/>
    </source>
</evidence>
<evidence type="ECO:0000256" key="9">
    <source>
        <dbReference type="ARBA" id="ARBA00023069"/>
    </source>
</evidence>
<sequence>MPPKAKSQKARKGKSSSVVDVLSTEEMSKDQLEKHIVRLREELDREREEKSYFQLERDKIRAIWDISKRNLEEVKAEQRNRCREREEAKERHRVEITVNKHKLKHVLSEHHNTISELKIDSAASSALIQNQYTESELRFRRDVHGMQEDFREKRRQNENCMKELKLKHQVELMELVNEYDRRVREVQVMYHKKMLAAQEVEAKKRAAEVSELDKRMRSYTADLIKKHDRAVRGAEEYYYSVTHARVLKEQSDLKEKLLKFQANHGVSTAQRKYWHLRESLQKAEQQLLELQKQLKEYNTAKAQRAAAQAYVKVIEKDLRDVTVQHELLLQAFQKVQLERDELLQRQTEAIVAMQQRSGLKELLLQRKLATVTEALEKEEARLCTALSTSNIEPTASSSATNTLQGLLASKHVTISALQDDVARESKEYEDLLRTCGQAPRVPRHNLASPYKGLTTSPSGPQS</sequence>
<evidence type="ECO:0000256" key="2">
    <source>
        <dbReference type="ARBA" id="ARBA00004245"/>
    </source>
</evidence>
<keyword evidence="8 13" id="KW-0175">Coiled coil</keyword>
<dbReference type="Ensembl" id="ENSMALT00000026580.1">
    <property type="protein sequence ID" value="ENSMALP00000026099.1"/>
    <property type="gene ID" value="ENSMALG00000018111.1"/>
</dbReference>
<dbReference type="Pfam" id="PF13851">
    <property type="entry name" value="GAS"/>
    <property type="match status" value="1"/>
</dbReference>
<dbReference type="GO" id="GO:0005874">
    <property type="term" value="C:microtubule"/>
    <property type="evidence" value="ECO:0007669"/>
    <property type="project" value="UniProtKB-KW"/>
</dbReference>
<accession>A0A3Q3K0C7</accession>
<feature type="compositionally biased region" description="Polar residues" evidence="14">
    <location>
        <begin position="453"/>
        <end position="462"/>
    </location>
</feature>
<evidence type="ECO:0000256" key="8">
    <source>
        <dbReference type="ARBA" id="ARBA00023054"/>
    </source>
</evidence>
<evidence type="ECO:0000256" key="13">
    <source>
        <dbReference type="SAM" id="Coils"/>
    </source>
</evidence>
<dbReference type="GO" id="GO:0030317">
    <property type="term" value="P:flagellated sperm motility"/>
    <property type="evidence" value="ECO:0007669"/>
    <property type="project" value="TreeGrafter"/>
</dbReference>
<evidence type="ECO:0000256" key="5">
    <source>
        <dbReference type="ARBA" id="ARBA00022490"/>
    </source>
</evidence>
<organism evidence="16 17">
    <name type="scientific">Monopterus albus</name>
    <name type="common">Swamp eel</name>
    <dbReference type="NCBI Taxonomy" id="43700"/>
    <lineage>
        <taxon>Eukaryota</taxon>
        <taxon>Metazoa</taxon>
        <taxon>Chordata</taxon>
        <taxon>Craniata</taxon>
        <taxon>Vertebrata</taxon>
        <taxon>Euteleostomi</taxon>
        <taxon>Actinopterygii</taxon>
        <taxon>Neopterygii</taxon>
        <taxon>Teleostei</taxon>
        <taxon>Neoteleostei</taxon>
        <taxon>Acanthomorphata</taxon>
        <taxon>Anabantaria</taxon>
        <taxon>Synbranchiformes</taxon>
        <taxon>Synbranchidae</taxon>
        <taxon>Monopterus</taxon>
    </lineage>
</organism>
<name>A0A3Q3K0C7_MONAL</name>
<evidence type="ECO:0000256" key="7">
    <source>
        <dbReference type="ARBA" id="ARBA00022846"/>
    </source>
</evidence>
<evidence type="ECO:0000256" key="12">
    <source>
        <dbReference type="ARBA" id="ARBA00031568"/>
    </source>
</evidence>
<dbReference type="PANTHER" id="PTHR31543:SF0">
    <property type="entry name" value="DYNEIN REGULATORY COMPLEX SUBUNIT 4"/>
    <property type="match status" value="1"/>
</dbReference>
<feature type="region of interest" description="Disordered" evidence="14">
    <location>
        <begin position="439"/>
        <end position="462"/>
    </location>
</feature>
<evidence type="ECO:0000256" key="10">
    <source>
        <dbReference type="ARBA" id="ARBA00023212"/>
    </source>
</evidence>
<reference evidence="16" key="2">
    <citation type="submission" date="2025-09" db="UniProtKB">
        <authorList>
            <consortium name="Ensembl"/>
        </authorList>
    </citation>
    <scope>IDENTIFICATION</scope>
</reference>
<feature type="coiled-coil region" evidence="13">
    <location>
        <begin position="266"/>
        <end position="303"/>
    </location>
</feature>
<evidence type="ECO:0000256" key="11">
    <source>
        <dbReference type="ARBA" id="ARBA00023273"/>
    </source>
</evidence>
<dbReference type="GO" id="GO:0005794">
    <property type="term" value="C:Golgi apparatus"/>
    <property type="evidence" value="ECO:0007669"/>
    <property type="project" value="TreeGrafter"/>
</dbReference>
<feature type="domain" description="Growth arrest-specific protein 8" evidence="15">
    <location>
        <begin position="222"/>
        <end position="417"/>
    </location>
</feature>
<evidence type="ECO:0000313" key="17">
    <source>
        <dbReference type="Proteomes" id="UP000261600"/>
    </source>
</evidence>
<dbReference type="OrthoDB" id="767661at2759"/>
<dbReference type="KEGG" id="malb:109970969"/>
<keyword evidence="7" id="KW-0282">Flagellum</keyword>
<keyword evidence="17" id="KW-1185">Reference proteome</keyword>
<dbReference type="GO" id="GO:0008017">
    <property type="term" value="F:microtubule binding"/>
    <property type="evidence" value="ECO:0007669"/>
    <property type="project" value="InterPro"/>
</dbReference>
<dbReference type="GeneID" id="109970969"/>
<evidence type="ECO:0000313" key="16">
    <source>
        <dbReference type="Ensembl" id="ENSMALP00000026099.1"/>
    </source>
</evidence>
<dbReference type="GO" id="GO:0031267">
    <property type="term" value="F:small GTPase binding"/>
    <property type="evidence" value="ECO:0007669"/>
    <property type="project" value="InterPro"/>
</dbReference>
<dbReference type="InterPro" id="IPR025593">
    <property type="entry name" value="GAS8_dom"/>
</dbReference>
<reference evidence="16" key="1">
    <citation type="submission" date="2025-08" db="UniProtKB">
        <authorList>
            <consortium name="Ensembl"/>
        </authorList>
    </citation>
    <scope>IDENTIFICATION</scope>
</reference>
<keyword evidence="5" id="KW-0963">Cytoplasm</keyword>
<evidence type="ECO:0000256" key="14">
    <source>
        <dbReference type="SAM" id="MobiDB-lite"/>
    </source>
</evidence>
<keyword evidence="9" id="KW-0969">Cilium</keyword>
<keyword evidence="6" id="KW-0493">Microtubule</keyword>
<dbReference type="InterPro" id="IPR039308">
    <property type="entry name" value="GAS8"/>
</dbReference>
<feature type="compositionally biased region" description="Basic residues" evidence="14">
    <location>
        <begin position="1"/>
        <end position="14"/>
    </location>
</feature>